<dbReference type="InterPro" id="IPR019734">
    <property type="entry name" value="TPR_rpt"/>
</dbReference>
<feature type="repeat" description="TPR" evidence="1">
    <location>
        <begin position="433"/>
        <end position="466"/>
    </location>
</feature>
<sequence>MSRWRLLPSVFRSLRVGLVFLSALVMSACGGSSGSSSDGGGASTTASVVGTVTDPAIEGAAVRLVDAQGDALTRIQITDQTGQFSFKLSSSVDLAGARVVAVGGRDVETGQDLQGITLEARLRTGSEIMVTPLTTLALAYEREGGTLAGFASMLGLTEQELESDPANSAATQRASMLLTELMVAMKGAADSTSSLLDKLQMANGNLGDTADLLVADAGLPAAVVSRLRAVQSRIAALDSLAEAPANAEAMVRELNRLNIRKGVADYLSNNLDFQPASDREQANLNALADAIFDALNQRGLPADSAALLNIARYVVVINALSAEAIAASDFTVPQPIDPENLLPLLADTEVVDSTLPLAVGEELGDDNAARVEYFFRSDLSPYYRAARLFDGVMDDQVTDPVYVSVVRGLADAGFIDQAELMAQTSVFQSSWKGEAFQEVGRVLEGQGKTEDAIEAWDKALEFYNQYLKVLEDENGVPLVSADDASFYQTLSGDYRNAGFPQKADEAMAGVRAYIKSQKGQPYTTAYARLAVGVGNNAEALVLEAIGNGSVGESYDRAREAASFFHEVVSSMGARESADKCYAIKTLQLASVAEFYGSLGEYEKLKKTLDEFEALLDIGCNQASVIYAKNYADAYGLLGLDERFKSLLEEKVRPYDVANDKAYEADALAAFSVYEALELAKSDQSNRINDAVVLITGRTDDLADVVELLTYTGTGRKDGGFRYLSRRLWDEGYAVEALAIADIAFEITLSPEFAASETRPSSYIGQGCRKVAKLYDWFGEPAKARTRMNECSAAVENRMALWSTVEQADAYALLAESYQFIGEYAQSLVYVPSWNALIDVMGDKAEQSYQKTQIAIFAANAGDFALATLAMDEAMNLAAAIAVETDSQSQIEDGIDEHLDVAAYQQQMLDIIRGRIAGDGIAAGEPEAAERARIQLRNGLIGSDGASGALPLIAAINDPEDRENYLRVVIVLLASAQFFDDAERLAQEADYSTSRNARLALVAKGYASYGDYPDSTVVRFDFDKDGLPDFFSPASTQQERDALAVSLDDDIDGDGIANASDATPYCSVCEL</sequence>
<dbReference type="GeneID" id="31822112"/>
<organism evidence="3 4">
    <name type="scientific">Marinobacter nauticus</name>
    <name type="common">Marinobacter hydrocarbonoclasticus</name>
    <name type="synonym">Marinobacter aquaeolei</name>
    <dbReference type="NCBI Taxonomy" id="2743"/>
    <lineage>
        <taxon>Bacteria</taxon>
        <taxon>Pseudomonadati</taxon>
        <taxon>Pseudomonadota</taxon>
        <taxon>Gammaproteobacteria</taxon>
        <taxon>Pseudomonadales</taxon>
        <taxon>Marinobacteraceae</taxon>
        <taxon>Marinobacter</taxon>
    </lineage>
</organism>
<keyword evidence="1" id="KW-0802">TPR repeat</keyword>
<proteinExistence type="predicted"/>
<dbReference type="Proteomes" id="UP000253647">
    <property type="component" value="Unassembled WGS sequence"/>
</dbReference>
<evidence type="ECO:0000256" key="2">
    <source>
        <dbReference type="SAM" id="SignalP"/>
    </source>
</evidence>
<keyword evidence="2" id="KW-0732">Signal</keyword>
<dbReference type="EMBL" id="QPJI01000004">
    <property type="protein sequence ID" value="RCW70944.1"/>
    <property type="molecule type" value="Genomic_DNA"/>
</dbReference>
<evidence type="ECO:0000313" key="3">
    <source>
        <dbReference type="EMBL" id="RCW70944.1"/>
    </source>
</evidence>
<name>A0A368XY57_MARNT</name>
<accession>A0A368XY57</accession>
<evidence type="ECO:0000256" key="1">
    <source>
        <dbReference type="PROSITE-ProRule" id="PRU00339"/>
    </source>
</evidence>
<gene>
    <name evidence="3" type="ORF">DET61_104102</name>
</gene>
<feature type="signal peptide" evidence="2">
    <location>
        <begin position="1"/>
        <end position="28"/>
    </location>
</feature>
<dbReference type="PROSITE" id="PS51257">
    <property type="entry name" value="PROKAR_LIPOPROTEIN"/>
    <property type="match status" value="1"/>
</dbReference>
<feature type="chain" id="PRO_5016680148" evidence="2">
    <location>
        <begin position="29"/>
        <end position="1070"/>
    </location>
</feature>
<dbReference type="PROSITE" id="PS50005">
    <property type="entry name" value="TPR"/>
    <property type="match status" value="1"/>
</dbReference>
<reference evidence="3 4" key="1">
    <citation type="submission" date="2018-07" db="EMBL/GenBank/DDBJ databases">
        <title>Freshwater and sediment microbial communities from various areas in North America, analyzing microbe dynamics in response to fracking.</title>
        <authorList>
            <person name="Lamendella R."/>
        </authorList>
    </citation>
    <scope>NUCLEOTIDE SEQUENCE [LARGE SCALE GENOMIC DNA]</scope>
    <source>
        <strain evidence="3 4">105B</strain>
    </source>
</reference>
<protein>
    <submittedName>
        <fullName evidence="3">Uncharacterized protein</fullName>
    </submittedName>
</protein>
<comment type="caution">
    <text evidence="3">The sequence shown here is derived from an EMBL/GenBank/DDBJ whole genome shotgun (WGS) entry which is preliminary data.</text>
</comment>
<dbReference type="RefSeq" id="WP_014422198.1">
    <property type="nucleotide sequence ID" value="NZ_CALIOX010000002.1"/>
</dbReference>
<evidence type="ECO:0000313" key="4">
    <source>
        <dbReference type="Proteomes" id="UP000253647"/>
    </source>
</evidence>
<dbReference type="AlphaFoldDB" id="A0A368XY57"/>